<feature type="region of interest" description="Disordered" evidence="1">
    <location>
        <begin position="1"/>
        <end position="30"/>
    </location>
</feature>
<keyword evidence="3" id="KW-1185">Reference proteome</keyword>
<name>A0AAV7LBL1_PLEWA</name>
<dbReference type="Proteomes" id="UP001066276">
    <property type="component" value="Chromosome 11"/>
</dbReference>
<organism evidence="2 3">
    <name type="scientific">Pleurodeles waltl</name>
    <name type="common">Iberian ribbed newt</name>
    <dbReference type="NCBI Taxonomy" id="8319"/>
    <lineage>
        <taxon>Eukaryota</taxon>
        <taxon>Metazoa</taxon>
        <taxon>Chordata</taxon>
        <taxon>Craniata</taxon>
        <taxon>Vertebrata</taxon>
        <taxon>Euteleostomi</taxon>
        <taxon>Amphibia</taxon>
        <taxon>Batrachia</taxon>
        <taxon>Caudata</taxon>
        <taxon>Salamandroidea</taxon>
        <taxon>Salamandridae</taxon>
        <taxon>Pleurodelinae</taxon>
        <taxon>Pleurodeles</taxon>
    </lineage>
</organism>
<accession>A0AAV7LBL1</accession>
<protein>
    <submittedName>
        <fullName evidence="2">Uncharacterized protein</fullName>
    </submittedName>
</protein>
<reference evidence="2" key="1">
    <citation type="journal article" date="2022" name="bioRxiv">
        <title>Sequencing and chromosome-scale assembly of the giantPleurodeles waltlgenome.</title>
        <authorList>
            <person name="Brown T."/>
            <person name="Elewa A."/>
            <person name="Iarovenko S."/>
            <person name="Subramanian E."/>
            <person name="Araus A.J."/>
            <person name="Petzold A."/>
            <person name="Susuki M."/>
            <person name="Suzuki K.-i.T."/>
            <person name="Hayashi T."/>
            <person name="Toyoda A."/>
            <person name="Oliveira C."/>
            <person name="Osipova E."/>
            <person name="Leigh N.D."/>
            <person name="Simon A."/>
            <person name="Yun M.H."/>
        </authorList>
    </citation>
    <scope>NUCLEOTIDE SEQUENCE</scope>
    <source>
        <strain evidence="2">20211129_DDA</strain>
        <tissue evidence="2">Liver</tissue>
    </source>
</reference>
<gene>
    <name evidence="2" type="ORF">NDU88_002130</name>
</gene>
<sequence>MNPAPRKTEKKNKFGAYPNAPVTTGDSAHPGPAVRLKNECLVVPCGLPERSGPAASLVRAAARLPGHCPICARRANWRCEGRRCGPEEE</sequence>
<evidence type="ECO:0000256" key="1">
    <source>
        <dbReference type="SAM" id="MobiDB-lite"/>
    </source>
</evidence>
<proteinExistence type="predicted"/>
<evidence type="ECO:0000313" key="2">
    <source>
        <dbReference type="EMBL" id="KAJ1088976.1"/>
    </source>
</evidence>
<evidence type="ECO:0000313" key="3">
    <source>
        <dbReference type="Proteomes" id="UP001066276"/>
    </source>
</evidence>
<dbReference type="AlphaFoldDB" id="A0AAV7LBL1"/>
<dbReference type="EMBL" id="JANPWB010000015">
    <property type="protein sequence ID" value="KAJ1088976.1"/>
    <property type="molecule type" value="Genomic_DNA"/>
</dbReference>
<comment type="caution">
    <text evidence="2">The sequence shown here is derived from an EMBL/GenBank/DDBJ whole genome shotgun (WGS) entry which is preliminary data.</text>
</comment>